<feature type="transmembrane region" description="Helical" evidence="5">
    <location>
        <begin position="211"/>
        <end position="235"/>
    </location>
</feature>
<reference evidence="7 8" key="1">
    <citation type="submission" date="2022-01" db="EMBL/GenBank/DDBJ databases">
        <title>Desulfofustis limnae sp. nov., a novel mesophilic sulfate-reducing bacterium isolated from marsh soil.</title>
        <authorList>
            <person name="Watanabe M."/>
            <person name="Takahashi A."/>
            <person name="Kojima H."/>
            <person name="Fukui M."/>
        </authorList>
    </citation>
    <scope>NUCLEOTIDE SEQUENCE [LARGE SCALE GENOMIC DNA]</scope>
    <source>
        <strain evidence="7 8">PPLL</strain>
    </source>
</reference>
<feature type="transmembrane region" description="Helical" evidence="5">
    <location>
        <begin position="99"/>
        <end position="119"/>
    </location>
</feature>
<feature type="transmembrane region" description="Helical" evidence="5">
    <location>
        <begin position="126"/>
        <end position="143"/>
    </location>
</feature>
<feature type="domain" description="EamA" evidence="6">
    <location>
        <begin position="11"/>
        <end position="143"/>
    </location>
</feature>
<dbReference type="Pfam" id="PF00892">
    <property type="entry name" value="EamA"/>
    <property type="match status" value="2"/>
</dbReference>
<dbReference type="EMBL" id="AP025516">
    <property type="protein sequence ID" value="BDD88223.1"/>
    <property type="molecule type" value="Genomic_DNA"/>
</dbReference>
<evidence type="ECO:0000313" key="7">
    <source>
        <dbReference type="EMBL" id="BDD88223.1"/>
    </source>
</evidence>
<evidence type="ECO:0000256" key="1">
    <source>
        <dbReference type="ARBA" id="ARBA00004141"/>
    </source>
</evidence>
<keyword evidence="8" id="KW-1185">Reference proteome</keyword>
<sequence length="301" mass="33757">MNVSVFSRQTFGWLAVFGSAFCFYLATAVIRWGKPQVVIDTSYYVFARFLLGFIVVCLTMAIRRQRLVPRSYHYLLGRTIANTIAVFCFYKAVEVSTLAEANILNMTYPLFVALFSWIMLKEQRDIFALFIVLLAFVGIWMILSPSDMNINLGSLWGLCSGITAAVAMIYLNVSRRYHDSQTILFFMFGIGAVAIYLLFHDVIFWPNGTEFFFLFMCSVLGVLGQYLLTYGYFFVTAVEGSIISSSRILLAALLGPLLVGDPGLTLIGWSGAVLIFLANSLLAMRRVRARPLSLKNGYLQG</sequence>
<keyword evidence="2 5" id="KW-0812">Transmembrane</keyword>
<feature type="transmembrane region" description="Helical" evidence="5">
    <location>
        <begin position="155"/>
        <end position="171"/>
    </location>
</feature>
<evidence type="ECO:0000259" key="6">
    <source>
        <dbReference type="Pfam" id="PF00892"/>
    </source>
</evidence>
<keyword evidence="3 5" id="KW-1133">Transmembrane helix</keyword>
<dbReference type="SUPFAM" id="SSF103481">
    <property type="entry name" value="Multidrug resistance efflux transporter EmrE"/>
    <property type="match status" value="2"/>
</dbReference>
<accession>A0ABM7WB69</accession>
<proteinExistence type="predicted"/>
<dbReference type="InterPro" id="IPR037185">
    <property type="entry name" value="EmrE-like"/>
</dbReference>
<feature type="transmembrane region" description="Helical" evidence="5">
    <location>
        <begin position="12"/>
        <end position="30"/>
    </location>
</feature>
<evidence type="ECO:0000256" key="3">
    <source>
        <dbReference type="ARBA" id="ARBA00022989"/>
    </source>
</evidence>
<comment type="subcellular location">
    <subcellularLocation>
        <location evidence="1">Membrane</location>
        <topology evidence="1">Multi-pass membrane protein</topology>
    </subcellularLocation>
</comment>
<feature type="domain" description="EamA" evidence="6">
    <location>
        <begin position="152"/>
        <end position="281"/>
    </location>
</feature>
<feature type="transmembrane region" description="Helical" evidence="5">
    <location>
        <begin position="242"/>
        <end position="260"/>
    </location>
</feature>
<evidence type="ECO:0000256" key="5">
    <source>
        <dbReference type="SAM" id="Phobius"/>
    </source>
</evidence>
<feature type="transmembrane region" description="Helical" evidence="5">
    <location>
        <begin position="42"/>
        <end position="62"/>
    </location>
</feature>
<dbReference type="InterPro" id="IPR000620">
    <property type="entry name" value="EamA_dom"/>
</dbReference>
<evidence type="ECO:0000256" key="4">
    <source>
        <dbReference type="ARBA" id="ARBA00023136"/>
    </source>
</evidence>
<dbReference type="PANTHER" id="PTHR22911">
    <property type="entry name" value="ACYL-MALONYL CONDENSING ENZYME-RELATED"/>
    <property type="match status" value="1"/>
</dbReference>
<dbReference type="Proteomes" id="UP000830055">
    <property type="component" value="Chromosome"/>
</dbReference>
<organism evidence="7 8">
    <name type="scientific">Desulfofustis limnaeus</name>
    <dbReference type="NCBI Taxonomy" id="2740163"/>
    <lineage>
        <taxon>Bacteria</taxon>
        <taxon>Pseudomonadati</taxon>
        <taxon>Thermodesulfobacteriota</taxon>
        <taxon>Desulfobulbia</taxon>
        <taxon>Desulfobulbales</taxon>
        <taxon>Desulfocapsaceae</taxon>
        <taxon>Desulfofustis</taxon>
    </lineage>
</organism>
<evidence type="ECO:0000313" key="8">
    <source>
        <dbReference type="Proteomes" id="UP000830055"/>
    </source>
</evidence>
<keyword evidence="4 5" id="KW-0472">Membrane</keyword>
<name>A0ABM7WB69_9BACT</name>
<feature type="transmembrane region" description="Helical" evidence="5">
    <location>
        <begin position="183"/>
        <end position="205"/>
    </location>
</feature>
<feature type="transmembrane region" description="Helical" evidence="5">
    <location>
        <begin position="266"/>
        <end position="284"/>
    </location>
</feature>
<gene>
    <name evidence="7" type="ORF">DPPLL_25880</name>
</gene>
<protein>
    <recommendedName>
        <fullName evidence="6">EamA domain-containing protein</fullName>
    </recommendedName>
</protein>
<dbReference type="PANTHER" id="PTHR22911:SF6">
    <property type="entry name" value="SOLUTE CARRIER FAMILY 35 MEMBER G1"/>
    <property type="match status" value="1"/>
</dbReference>
<feature type="transmembrane region" description="Helical" evidence="5">
    <location>
        <begin position="74"/>
        <end position="93"/>
    </location>
</feature>
<evidence type="ECO:0000256" key="2">
    <source>
        <dbReference type="ARBA" id="ARBA00022692"/>
    </source>
</evidence>